<reference evidence="1" key="2">
    <citation type="submission" date="2021-08" db="EMBL/GenBank/DDBJ databases">
        <authorList>
            <person name="Tani A."/>
            <person name="Ola A."/>
            <person name="Ogura Y."/>
            <person name="Katsura K."/>
            <person name="Hayashi T."/>
        </authorList>
    </citation>
    <scope>NUCLEOTIDE SEQUENCE</scope>
    <source>
        <strain evidence="1">DSM 21893</strain>
    </source>
</reference>
<organism evidence="1 2">
    <name type="scientific">Methylobacterium bullatum</name>
    <dbReference type="NCBI Taxonomy" id="570505"/>
    <lineage>
        <taxon>Bacteria</taxon>
        <taxon>Pseudomonadati</taxon>
        <taxon>Pseudomonadota</taxon>
        <taxon>Alphaproteobacteria</taxon>
        <taxon>Hyphomicrobiales</taxon>
        <taxon>Methylobacteriaceae</taxon>
        <taxon>Methylobacterium</taxon>
    </lineage>
</organism>
<dbReference type="Proteomes" id="UP001055307">
    <property type="component" value="Unassembled WGS sequence"/>
</dbReference>
<sequence length="60" mass="6300">MAQTVCVLLDATDAARLAAIASDRSRPLKHTQRARIVLLSAERLSVQDVARGAGVSCPAV</sequence>
<accession>A0AAV4ZB11</accession>
<dbReference type="EMBL" id="BPQF01000016">
    <property type="protein sequence ID" value="GJD40824.1"/>
    <property type="molecule type" value="Genomic_DNA"/>
</dbReference>
<gene>
    <name evidence="1" type="ORF">OICFNHDK_3300</name>
</gene>
<reference evidence="1" key="1">
    <citation type="journal article" date="2016" name="Front. Microbiol.">
        <title>Genome Sequence of the Piezophilic, Mesophilic Sulfate-Reducing Bacterium Desulfovibrio indicus J2T.</title>
        <authorList>
            <person name="Cao J."/>
            <person name="Maignien L."/>
            <person name="Shao Z."/>
            <person name="Alain K."/>
            <person name="Jebbar M."/>
        </authorList>
    </citation>
    <scope>NUCLEOTIDE SEQUENCE</scope>
    <source>
        <strain evidence="1">DSM 21893</strain>
    </source>
</reference>
<evidence type="ECO:0000313" key="2">
    <source>
        <dbReference type="Proteomes" id="UP001055307"/>
    </source>
</evidence>
<proteinExistence type="predicted"/>
<evidence type="ECO:0008006" key="3">
    <source>
        <dbReference type="Google" id="ProtNLM"/>
    </source>
</evidence>
<protein>
    <recommendedName>
        <fullName evidence="3">IS630 family transposase</fullName>
    </recommendedName>
</protein>
<comment type="caution">
    <text evidence="1">The sequence shown here is derived from an EMBL/GenBank/DDBJ whole genome shotgun (WGS) entry which is preliminary data.</text>
</comment>
<keyword evidence="2" id="KW-1185">Reference proteome</keyword>
<dbReference type="AlphaFoldDB" id="A0AAV4ZB11"/>
<name>A0AAV4ZB11_9HYPH</name>
<evidence type="ECO:0000313" key="1">
    <source>
        <dbReference type="EMBL" id="GJD40824.1"/>
    </source>
</evidence>